<dbReference type="AlphaFoldDB" id="A0A1G8NND6"/>
<gene>
    <name evidence="1" type="ORF">SAMN05216352_11292</name>
</gene>
<keyword evidence="2" id="KW-1185">Reference proteome</keyword>
<dbReference type="InterPro" id="IPR037138">
    <property type="entry name" value="His_deacetylse_dom_sf"/>
</dbReference>
<dbReference type="InterPro" id="IPR023696">
    <property type="entry name" value="Ureohydrolase_dom_sf"/>
</dbReference>
<evidence type="ECO:0008006" key="3">
    <source>
        <dbReference type="Google" id="ProtNLM"/>
    </source>
</evidence>
<evidence type="ECO:0000313" key="2">
    <source>
        <dbReference type="Proteomes" id="UP000199017"/>
    </source>
</evidence>
<dbReference type="Proteomes" id="UP000199017">
    <property type="component" value="Unassembled WGS sequence"/>
</dbReference>
<protein>
    <recommendedName>
        <fullName evidence="3">Histone deacetylase</fullName>
    </recommendedName>
</protein>
<dbReference type="SUPFAM" id="SSF52768">
    <property type="entry name" value="Arginase/deacetylase"/>
    <property type="match status" value="1"/>
</dbReference>
<name>A0A1G8NND6_9BACI</name>
<proteinExistence type="predicted"/>
<dbReference type="EMBL" id="FNDU01000012">
    <property type="protein sequence ID" value="SDI81685.1"/>
    <property type="molecule type" value="Genomic_DNA"/>
</dbReference>
<reference evidence="1 2" key="1">
    <citation type="submission" date="2016-10" db="EMBL/GenBank/DDBJ databases">
        <authorList>
            <person name="de Groot N.N."/>
        </authorList>
    </citation>
    <scope>NUCLEOTIDE SEQUENCE [LARGE SCALE GENOMIC DNA]</scope>
    <source>
        <strain evidence="2">P4B,CCM 7963,CECT 7998,DSM 25260,IBRC-M 10614,KCTC 13821</strain>
    </source>
</reference>
<accession>A0A1G8NND6</accession>
<sequence>MNSENPKLAYVIKEMLKKTGIIEKMNCCSPYDAAESDLLRVHTKEHVNWVKKACEKGIREVGPEAYSTPVSLDKVIETLKSYWDFST</sequence>
<dbReference type="RefSeq" id="WP_139185999.1">
    <property type="nucleotide sequence ID" value="NZ_FNDU01000012.1"/>
</dbReference>
<evidence type="ECO:0000313" key="1">
    <source>
        <dbReference type="EMBL" id="SDI81685.1"/>
    </source>
</evidence>
<organism evidence="1 2">
    <name type="scientific">Alteribacillus bidgolensis</name>
    <dbReference type="NCBI Taxonomy" id="930129"/>
    <lineage>
        <taxon>Bacteria</taxon>
        <taxon>Bacillati</taxon>
        <taxon>Bacillota</taxon>
        <taxon>Bacilli</taxon>
        <taxon>Bacillales</taxon>
        <taxon>Bacillaceae</taxon>
        <taxon>Alteribacillus</taxon>
    </lineage>
</organism>
<dbReference type="Gene3D" id="3.40.800.20">
    <property type="entry name" value="Histone deacetylase domain"/>
    <property type="match status" value="1"/>
</dbReference>